<dbReference type="SUPFAM" id="SSF54637">
    <property type="entry name" value="Thioesterase/thiol ester dehydrase-isomerase"/>
    <property type="match status" value="2"/>
</dbReference>
<dbReference type="EMBL" id="UINC01001238">
    <property type="protein sequence ID" value="SUZ75266.1"/>
    <property type="molecule type" value="Genomic_DNA"/>
</dbReference>
<name>A0A381Q7F6_9ZZZZ</name>
<dbReference type="AlphaFoldDB" id="A0A381Q7F6"/>
<dbReference type="Gene3D" id="3.10.129.10">
    <property type="entry name" value="Hotdog Thioesterase"/>
    <property type="match status" value="2"/>
</dbReference>
<protein>
    <recommendedName>
        <fullName evidence="1">FAS1-like dehydratase domain-containing protein</fullName>
    </recommendedName>
</protein>
<organism evidence="2">
    <name type="scientific">marine metagenome</name>
    <dbReference type="NCBI Taxonomy" id="408172"/>
    <lineage>
        <taxon>unclassified sequences</taxon>
        <taxon>metagenomes</taxon>
        <taxon>ecological metagenomes</taxon>
    </lineage>
</organism>
<dbReference type="InterPro" id="IPR039569">
    <property type="entry name" value="FAS1-like_DH_region"/>
</dbReference>
<gene>
    <name evidence="2" type="ORF">METZ01_LOCUS28120</name>
</gene>
<dbReference type="PANTHER" id="PTHR43664:SF1">
    <property type="entry name" value="BETA-METHYLMALYL-COA DEHYDRATASE"/>
    <property type="match status" value="1"/>
</dbReference>
<dbReference type="InterPro" id="IPR029069">
    <property type="entry name" value="HotDog_dom_sf"/>
</dbReference>
<evidence type="ECO:0000313" key="2">
    <source>
        <dbReference type="EMBL" id="SUZ75266.1"/>
    </source>
</evidence>
<dbReference type="Pfam" id="PF13452">
    <property type="entry name" value="FAS1_DH_region"/>
    <property type="match status" value="1"/>
</dbReference>
<evidence type="ECO:0000259" key="1">
    <source>
        <dbReference type="Pfam" id="PF13452"/>
    </source>
</evidence>
<dbReference type="PANTHER" id="PTHR43664">
    <property type="entry name" value="MONOAMINE OXIDASE-RELATED"/>
    <property type="match status" value="1"/>
</dbReference>
<reference evidence="2" key="1">
    <citation type="submission" date="2018-05" db="EMBL/GenBank/DDBJ databases">
        <authorList>
            <person name="Lanie J.A."/>
            <person name="Ng W.-L."/>
            <person name="Kazmierczak K.M."/>
            <person name="Andrzejewski T.M."/>
            <person name="Davidsen T.M."/>
            <person name="Wayne K.J."/>
            <person name="Tettelin H."/>
            <person name="Glass J.I."/>
            <person name="Rusch D."/>
            <person name="Podicherti R."/>
            <person name="Tsui H.-C.T."/>
            <person name="Winkler M.E."/>
        </authorList>
    </citation>
    <scope>NUCLEOTIDE SEQUENCE</scope>
</reference>
<sequence length="403" mass="44279">MQSGAARHFDRQHDTPGQLEWGMLDCTRRTPTSVRHPSYLTIPPGALNMSDSLITPEVRGLIGTETSPERNRFPLSDEMAYDLADATEDPNPLYIDKSAAEASRFKGLLCPPLATWKDIAPSIGYFGAGQDSHFDVPLPFNSYGLNGGSDWQFLRPAYVGDWVTRQFRIVDIFEKQGRSGPLVFVVRRETQTNQHGEAISVADRVSIHRSRPPGEEVKAIADAREGLNSVVISPPAPDQTVERTLHAAGTQRKFEDVSVGMALEQVIKGPLTTTHLVRWAAANGNYARIHWDLPFAQVHQGLSNVVVNGSLKNQYLGQLMIKLAGPEGWFKRFYVEHRGMDYPGDVITASGVVTAVHEVGGYGHVDCEVNLTNNRGDQTATGSGTVVLPKKGESLPLVWDVED</sequence>
<dbReference type="CDD" id="cd03441">
    <property type="entry name" value="R_hydratase_like"/>
    <property type="match status" value="1"/>
</dbReference>
<accession>A0A381Q7F6</accession>
<proteinExistence type="predicted"/>
<dbReference type="InterPro" id="IPR052342">
    <property type="entry name" value="MCH/BMMD"/>
</dbReference>
<feature type="domain" description="FAS1-like dehydratase" evidence="1">
    <location>
        <begin position="62"/>
        <end position="199"/>
    </location>
</feature>